<organism evidence="1 2">
    <name type="scientific">Nocardioides simplex</name>
    <name type="common">Arthrobacter simplex</name>
    <dbReference type="NCBI Taxonomy" id="2045"/>
    <lineage>
        <taxon>Bacteria</taxon>
        <taxon>Bacillati</taxon>
        <taxon>Actinomycetota</taxon>
        <taxon>Actinomycetes</taxon>
        <taxon>Propionibacteriales</taxon>
        <taxon>Nocardioidaceae</taxon>
        <taxon>Pimelobacter</taxon>
    </lineage>
</organism>
<proteinExistence type="predicted"/>
<accession>A0A0A1DWT7</accession>
<sequence>MPDLPPARDGATRRADSLALLATPAIDVWVATASGDGVPHLVPVSLAWVGERVVIALDGASVTATNLRAGGRARLGVGPTRDVVMIDAVLEREAGVDDDPALGEAYAAQADWDPRGLAGYVFQVLRPQRLQAWREANEMAGRTLLRDGEWLG</sequence>
<keyword evidence="2" id="KW-1185">Reference proteome</keyword>
<gene>
    <name evidence="1" type="ORF">KR76_13580</name>
</gene>
<dbReference type="KEGG" id="psim:KR76_13580"/>
<name>A0A0A1DWT7_NOCSI</name>
<evidence type="ECO:0000313" key="1">
    <source>
        <dbReference type="EMBL" id="AIY19925.2"/>
    </source>
</evidence>
<dbReference type="Proteomes" id="UP000030300">
    <property type="component" value="Chromosome"/>
</dbReference>
<dbReference type="STRING" id="2045.KR76_13580"/>
<dbReference type="GeneID" id="96609899"/>
<dbReference type="AlphaFoldDB" id="A0A0A1DWT7"/>
<reference evidence="1 2" key="1">
    <citation type="journal article" date="2015" name="Genome Announc.">
        <title>Complete Genome Sequence of Steroid-Transforming Nocardioides simplex VKM Ac-2033D.</title>
        <authorList>
            <person name="Shtratnikova V.Y."/>
            <person name="Schelkunov M.I."/>
            <person name="Pekov Y.A."/>
            <person name="Fokina V.V."/>
            <person name="Logacheva M.D."/>
            <person name="Sokolov S.L."/>
            <person name="Bragin E.Y."/>
            <person name="Ashapkin V.V."/>
            <person name="Donova M.V."/>
        </authorList>
    </citation>
    <scope>NUCLEOTIDE SEQUENCE [LARGE SCALE GENOMIC DNA]</scope>
    <source>
        <strain evidence="1 2">VKM Ac-2033D</strain>
    </source>
</reference>
<evidence type="ECO:0000313" key="2">
    <source>
        <dbReference type="Proteomes" id="UP000030300"/>
    </source>
</evidence>
<dbReference type="eggNOG" id="COG3576">
    <property type="taxonomic scope" value="Bacteria"/>
</dbReference>
<protein>
    <submittedName>
        <fullName evidence="1">Pyridoxamine 5'-phosphate oxidase-related, FMN-binding protein</fullName>
    </submittedName>
</protein>
<dbReference type="Gene3D" id="2.30.110.10">
    <property type="entry name" value="Electron Transport, Fmn-binding Protein, Chain A"/>
    <property type="match status" value="1"/>
</dbReference>
<dbReference type="InterPro" id="IPR012349">
    <property type="entry name" value="Split_barrel_FMN-bd"/>
</dbReference>
<dbReference type="HOGENOM" id="CLU_1747534_0_0_11"/>
<dbReference type="SUPFAM" id="SSF50475">
    <property type="entry name" value="FMN-binding split barrel"/>
    <property type="match status" value="1"/>
</dbReference>
<dbReference type="EMBL" id="CP009896">
    <property type="protein sequence ID" value="AIY19925.2"/>
    <property type="molecule type" value="Genomic_DNA"/>
</dbReference>
<dbReference type="RefSeq" id="WP_200887119.1">
    <property type="nucleotide sequence ID" value="NZ_BJMC01000009.1"/>
</dbReference>